<dbReference type="AlphaFoldDB" id="A0A6P8P1M6"/>
<sequence>MVERLHRQLKAAIKCHGTNNWVEVLPIVLLGIRITIKEDLNATAAEMIYDTDIRLPAEFFIATKQQANTVDANRLKERMGKELETSPYVFLRHNAIGGPLQPQFDGPYKVIKRLEKNYIIRINDRDVTVSIDRLKPAFGVPDDVEEKTAESRDILIPVKQENSHEENSADNSRTSEENTRNRLLFVIFGKINPLHPGIEWDIFQLYTEHQKSSFLGSLIRASNLSTFVT</sequence>
<reference evidence="3" key="1">
    <citation type="submission" date="2025-08" db="UniProtKB">
        <authorList>
            <consortium name="RefSeq"/>
        </authorList>
    </citation>
    <scope>IDENTIFICATION</scope>
    <source>
        <tissue evidence="3">Muscle</tissue>
    </source>
</reference>
<evidence type="ECO:0000313" key="2">
    <source>
        <dbReference type="Proteomes" id="UP000515164"/>
    </source>
</evidence>
<name>A0A6P8P1M6_9HYME</name>
<accession>A0A6P8P1M6</accession>
<protein>
    <submittedName>
        <fullName evidence="3">Uncharacterized protein LOC117216953</fullName>
    </submittedName>
</protein>
<dbReference type="PANTHER" id="PTHR38681">
    <property type="entry name" value="RETROVIRUS-RELATED POL POLYPROTEIN FROM TRANSPOSON 412-LIKE PROTEIN-RELATED"/>
    <property type="match status" value="1"/>
</dbReference>
<evidence type="ECO:0000313" key="3">
    <source>
        <dbReference type="RefSeq" id="XP_033320027.1"/>
    </source>
</evidence>
<dbReference type="KEGG" id="bbif:117216953"/>
<dbReference type="PANTHER" id="PTHR38681:SF1">
    <property type="entry name" value="RETROVIRUS-RELATED POL POLYPROTEIN FROM TRANSPOSON 412-LIKE PROTEIN"/>
    <property type="match status" value="1"/>
</dbReference>
<dbReference type="Proteomes" id="UP000515164">
    <property type="component" value="Unplaced"/>
</dbReference>
<organism evidence="2 3">
    <name type="scientific">Bombus bifarius</name>
    <dbReference type="NCBI Taxonomy" id="103933"/>
    <lineage>
        <taxon>Eukaryota</taxon>
        <taxon>Metazoa</taxon>
        <taxon>Ecdysozoa</taxon>
        <taxon>Arthropoda</taxon>
        <taxon>Hexapoda</taxon>
        <taxon>Insecta</taxon>
        <taxon>Pterygota</taxon>
        <taxon>Neoptera</taxon>
        <taxon>Endopterygota</taxon>
        <taxon>Hymenoptera</taxon>
        <taxon>Apocrita</taxon>
        <taxon>Aculeata</taxon>
        <taxon>Apoidea</taxon>
        <taxon>Anthophila</taxon>
        <taxon>Apidae</taxon>
        <taxon>Bombus</taxon>
        <taxon>Pyrobombus</taxon>
    </lineage>
</organism>
<evidence type="ECO:0000256" key="1">
    <source>
        <dbReference type="SAM" id="MobiDB-lite"/>
    </source>
</evidence>
<feature type="region of interest" description="Disordered" evidence="1">
    <location>
        <begin position="157"/>
        <end position="176"/>
    </location>
</feature>
<dbReference type="GeneID" id="117216953"/>
<keyword evidence="2" id="KW-1185">Reference proteome</keyword>
<dbReference type="GO" id="GO:0003676">
    <property type="term" value="F:nucleic acid binding"/>
    <property type="evidence" value="ECO:0007669"/>
    <property type="project" value="InterPro"/>
</dbReference>
<feature type="compositionally biased region" description="Basic and acidic residues" evidence="1">
    <location>
        <begin position="161"/>
        <end position="176"/>
    </location>
</feature>
<dbReference type="Gene3D" id="3.30.420.10">
    <property type="entry name" value="Ribonuclease H-like superfamily/Ribonuclease H"/>
    <property type="match status" value="1"/>
</dbReference>
<proteinExistence type="predicted"/>
<dbReference type="InterPro" id="IPR036397">
    <property type="entry name" value="RNaseH_sf"/>
</dbReference>
<gene>
    <name evidence="3" type="primary">LOC117216953</name>
</gene>
<dbReference type="RefSeq" id="XP_033320027.1">
    <property type="nucleotide sequence ID" value="XM_033464136.1"/>
</dbReference>